<comment type="caution">
    <text evidence="2">The sequence shown here is derived from an EMBL/GenBank/DDBJ whole genome shotgun (WGS) entry which is preliminary data.</text>
</comment>
<reference evidence="2" key="1">
    <citation type="journal article" date="2020" name="Fungal Divers.">
        <title>Resolving the Mortierellaceae phylogeny through synthesis of multi-gene phylogenetics and phylogenomics.</title>
        <authorList>
            <person name="Vandepol N."/>
            <person name="Liber J."/>
            <person name="Desiro A."/>
            <person name="Na H."/>
            <person name="Kennedy M."/>
            <person name="Barry K."/>
            <person name="Grigoriev I.V."/>
            <person name="Miller A.N."/>
            <person name="O'Donnell K."/>
            <person name="Stajich J.E."/>
            <person name="Bonito G."/>
        </authorList>
    </citation>
    <scope>NUCLEOTIDE SEQUENCE</scope>
    <source>
        <strain evidence="2">REB-010B</strain>
    </source>
</reference>
<feature type="region of interest" description="Disordered" evidence="1">
    <location>
        <begin position="1"/>
        <end position="149"/>
    </location>
</feature>
<feature type="compositionally biased region" description="Low complexity" evidence="1">
    <location>
        <begin position="21"/>
        <end position="40"/>
    </location>
</feature>
<dbReference type="Gene3D" id="1.10.20.10">
    <property type="entry name" value="Histone, subunit A"/>
    <property type="match status" value="1"/>
</dbReference>
<protein>
    <submittedName>
        <fullName evidence="2">Uncharacterized protein</fullName>
    </submittedName>
</protein>
<dbReference type="EMBL" id="JAAAIP010000138">
    <property type="protein sequence ID" value="KAG0324753.1"/>
    <property type="molecule type" value="Genomic_DNA"/>
</dbReference>
<feature type="region of interest" description="Disordered" evidence="1">
    <location>
        <begin position="572"/>
        <end position="598"/>
    </location>
</feature>
<feature type="region of interest" description="Disordered" evidence="1">
    <location>
        <begin position="500"/>
        <end position="538"/>
    </location>
</feature>
<dbReference type="OrthoDB" id="2420608at2759"/>
<feature type="compositionally biased region" description="Acidic residues" evidence="1">
    <location>
        <begin position="517"/>
        <end position="528"/>
    </location>
</feature>
<accession>A0A9P6RNS2</accession>
<sequence length="788" mass="89393">MPRSVSRGASLTGQHRQHILNRNSSTPTSATTTTNRNPPSFGRYGNTNGVLRHPPRFRSPVFNLTQEDEDLEDYSDQDDDNEEDEEDESSESVAQSDTGTDEQDEYISDSKKTSTSSIMKTPSDIITITDTDEEFGSDSGTDDWVPRLHDTLTERDRSRFPTTGEVSGENSDSDVSVIEIDPYANLDELRATSLGRLAQAWMDIFERYGKDVAELPPDDEIDLRTGQLIVDNGVLRGQPKTLFGSLTSLGKELKKPLRQERQHLLTDPVPAPEKDHTPQPTRHRHSRRSPSLQAQDKTVFVTRIGGRKQWYHRRDEVNNIMPTPPVPSSANWDTPTLPRPLLDLYPIADDLLSAQSPSHIQRRLDSKLPLEDMPAEQDLDAMTVGEDESDDEDMENQSERDDDEEDGENWWKEDELPRPSSPSERQRTRRQELMLYQGPPTISDSESLDDMEKVDTDSTKIDNPLDRRISSFTAVRGDVVGLRRRLDITITDEPIEQVYEIEAQDDTEPDDYRQSEISDDTETEDLPDASEHGELYNSFMHQPPAIDNIAVTQASDEEEDDHFENNIITELEDIRYHQSTPRRQQKHWAAPDHQGLSMTAPAGLERDRWEGHTDAIDQTAIAMSTPKKRGLERDEVDGSWFSPSWRKLVPPMAYLAEEGSEDERIEEKLDEDEDEDFVPEPRYDPSLRTPQRLAASLRFGKELKLKSMPPFSRLDSSRPAMQPKAKALLDLLMSKKPLGHATVPSSSTIYSTASLASSVSPQPSPVKRHRPSLILDESWTRELEEAFM</sequence>
<evidence type="ECO:0000313" key="2">
    <source>
        <dbReference type="EMBL" id="KAG0324753.1"/>
    </source>
</evidence>
<feature type="region of interest" description="Disordered" evidence="1">
    <location>
        <begin position="263"/>
        <end position="295"/>
    </location>
</feature>
<organism evidence="2 3">
    <name type="scientific">Dissophora globulifera</name>
    <dbReference type="NCBI Taxonomy" id="979702"/>
    <lineage>
        <taxon>Eukaryota</taxon>
        <taxon>Fungi</taxon>
        <taxon>Fungi incertae sedis</taxon>
        <taxon>Mucoromycota</taxon>
        <taxon>Mortierellomycotina</taxon>
        <taxon>Mortierellomycetes</taxon>
        <taxon>Mortierellales</taxon>
        <taxon>Mortierellaceae</taxon>
        <taxon>Dissophora</taxon>
    </lineage>
</organism>
<feature type="compositionally biased region" description="Acidic residues" evidence="1">
    <location>
        <begin position="383"/>
        <end position="408"/>
    </location>
</feature>
<dbReference type="PANTHER" id="PTHR35711:SF1">
    <property type="entry name" value="ECTODERMAL, ISOFORM F"/>
    <property type="match status" value="1"/>
</dbReference>
<feature type="region of interest" description="Disordered" evidence="1">
    <location>
        <begin position="315"/>
        <end position="334"/>
    </location>
</feature>
<dbReference type="GO" id="GO:0046982">
    <property type="term" value="F:protein heterodimerization activity"/>
    <property type="evidence" value="ECO:0007669"/>
    <property type="project" value="InterPro"/>
</dbReference>
<name>A0A9P6RNS2_9FUNG</name>
<proteinExistence type="predicted"/>
<feature type="compositionally biased region" description="Acidic residues" evidence="1">
    <location>
        <begin position="658"/>
        <end position="678"/>
    </location>
</feature>
<dbReference type="Proteomes" id="UP000738325">
    <property type="component" value="Unassembled WGS sequence"/>
</dbReference>
<dbReference type="GO" id="GO:0042393">
    <property type="term" value="F:histone binding"/>
    <property type="evidence" value="ECO:0007669"/>
    <property type="project" value="InterPro"/>
</dbReference>
<feature type="region of interest" description="Disordered" evidence="1">
    <location>
        <begin position="383"/>
        <end position="464"/>
    </location>
</feature>
<gene>
    <name evidence="2" type="ORF">BGZ99_001474</name>
</gene>
<dbReference type="InterPro" id="IPR018465">
    <property type="entry name" value="Scm3/HJURP"/>
</dbReference>
<evidence type="ECO:0000313" key="3">
    <source>
        <dbReference type="Proteomes" id="UP000738325"/>
    </source>
</evidence>
<dbReference type="InterPro" id="IPR009072">
    <property type="entry name" value="Histone-fold"/>
</dbReference>
<feature type="region of interest" description="Disordered" evidence="1">
    <location>
        <begin position="658"/>
        <end position="691"/>
    </location>
</feature>
<dbReference type="Pfam" id="PF10384">
    <property type="entry name" value="Scm3"/>
    <property type="match status" value="1"/>
</dbReference>
<dbReference type="PANTHER" id="PTHR35711">
    <property type="entry name" value="EXPRESSED PROTEIN"/>
    <property type="match status" value="1"/>
</dbReference>
<keyword evidence="3" id="KW-1185">Reference proteome</keyword>
<dbReference type="AlphaFoldDB" id="A0A9P6RNS2"/>
<feature type="compositionally biased region" description="Low complexity" evidence="1">
    <location>
        <begin position="113"/>
        <end position="129"/>
    </location>
</feature>
<feature type="region of interest" description="Disordered" evidence="1">
    <location>
        <begin position="616"/>
        <end position="635"/>
    </location>
</feature>
<dbReference type="GO" id="GO:0005634">
    <property type="term" value="C:nucleus"/>
    <property type="evidence" value="ECO:0007669"/>
    <property type="project" value="InterPro"/>
</dbReference>
<feature type="compositionally biased region" description="Basic and acidic residues" evidence="1">
    <location>
        <begin position="450"/>
        <end position="464"/>
    </location>
</feature>
<evidence type="ECO:0000256" key="1">
    <source>
        <dbReference type="SAM" id="MobiDB-lite"/>
    </source>
</evidence>
<feature type="compositionally biased region" description="Acidic residues" evidence="1">
    <location>
        <begin position="66"/>
        <end position="90"/>
    </location>
</feature>